<dbReference type="AlphaFoldDB" id="A0AAE3GCR9"/>
<dbReference type="GO" id="GO:0004497">
    <property type="term" value="F:monooxygenase activity"/>
    <property type="evidence" value="ECO:0007669"/>
    <property type="project" value="UniProtKB-KW"/>
</dbReference>
<evidence type="ECO:0000256" key="4">
    <source>
        <dbReference type="ARBA" id="ARBA00023002"/>
    </source>
</evidence>
<dbReference type="InterPro" id="IPR002397">
    <property type="entry name" value="Cyt_P450_B"/>
</dbReference>
<reference evidence="8" key="1">
    <citation type="submission" date="2022-06" db="EMBL/GenBank/DDBJ databases">
        <title>Genomic Encyclopedia of Archaeal and Bacterial Type Strains, Phase II (KMG-II): from individual species to whole genera.</title>
        <authorList>
            <person name="Goeker M."/>
        </authorList>
    </citation>
    <scope>NUCLEOTIDE SEQUENCE</scope>
    <source>
        <strain evidence="8">DSM 43935</strain>
    </source>
</reference>
<evidence type="ECO:0000256" key="6">
    <source>
        <dbReference type="ARBA" id="ARBA00023033"/>
    </source>
</evidence>
<keyword evidence="3 7" id="KW-0479">Metal-binding</keyword>
<dbReference type="CDD" id="cd11029">
    <property type="entry name" value="CYP107-like"/>
    <property type="match status" value="1"/>
</dbReference>
<evidence type="ECO:0000256" key="2">
    <source>
        <dbReference type="ARBA" id="ARBA00022617"/>
    </source>
</evidence>
<evidence type="ECO:0000256" key="7">
    <source>
        <dbReference type="RuleBase" id="RU000461"/>
    </source>
</evidence>
<evidence type="ECO:0000256" key="1">
    <source>
        <dbReference type="ARBA" id="ARBA00010617"/>
    </source>
</evidence>
<name>A0AAE3GCR9_9PSEU</name>
<dbReference type="Gene3D" id="1.10.630.10">
    <property type="entry name" value="Cytochrome P450"/>
    <property type="match status" value="1"/>
</dbReference>
<evidence type="ECO:0000313" key="8">
    <source>
        <dbReference type="EMBL" id="MCP2163783.1"/>
    </source>
</evidence>
<dbReference type="EMBL" id="JAMTCK010000001">
    <property type="protein sequence ID" value="MCP2163783.1"/>
    <property type="molecule type" value="Genomic_DNA"/>
</dbReference>
<proteinExistence type="inferred from homology"/>
<comment type="similarity">
    <text evidence="1 7">Belongs to the cytochrome P450 family.</text>
</comment>
<dbReference type="Proteomes" id="UP001206128">
    <property type="component" value="Unassembled WGS sequence"/>
</dbReference>
<dbReference type="InterPro" id="IPR017972">
    <property type="entry name" value="Cyt_P450_CS"/>
</dbReference>
<dbReference type="PANTHER" id="PTHR46696">
    <property type="entry name" value="P450, PUTATIVE (EUROFUNG)-RELATED"/>
    <property type="match status" value="1"/>
</dbReference>
<gene>
    <name evidence="8" type="ORF">LX83_000623</name>
</gene>
<dbReference type="FunFam" id="1.10.630.10:FF:000018">
    <property type="entry name" value="Cytochrome P450 monooxygenase"/>
    <property type="match status" value="1"/>
</dbReference>
<dbReference type="GO" id="GO:0016705">
    <property type="term" value="F:oxidoreductase activity, acting on paired donors, with incorporation or reduction of molecular oxygen"/>
    <property type="evidence" value="ECO:0007669"/>
    <property type="project" value="InterPro"/>
</dbReference>
<keyword evidence="2 7" id="KW-0349">Heme</keyword>
<dbReference type="Pfam" id="PF00067">
    <property type="entry name" value="p450"/>
    <property type="match status" value="2"/>
</dbReference>
<dbReference type="GO" id="GO:0005506">
    <property type="term" value="F:iron ion binding"/>
    <property type="evidence" value="ECO:0007669"/>
    <property type="project" value="InterPro"/>
</dbReference>
<dbReference type="PROSITE" id="PS00086">
    <property type="entry name" value="CYTOCHROME_P450"/>
    <property type="match status" value="1"/>
</dbReference>
<keyword evidence="4 7" id="KW-0560">Oxidoreductase</keyword>
<dbReference type="InterPro" id="IPR001128">
    <property type="entry name" value="Cyt_P450"/>
</dbReference>
<dbReference type="PRINTS" id="PR00385">
    <property type="entry name" value="P450"/>
</dbReference>
<dbReference type="PANTHER" id="PTHR46696:SF1">
    <property type="entry name" value="CYTOCHROME P450 YJIB-RELATED"/>
    <property type="match status" value="1"/>
</dbReference>
<protein>
    <submittedName>
        <fullName evidence="8">Cytochrome P450</fullName>
    </submittedName>
</protein>
<organism evidence="8 9">
    <name type="scientific">Goodfellowiella coeruleoviolacea</name>
    <dbReference type="NCBI Taxonomy" id="334858"/>
    <lineage>
        <taxon>Bacteria</taxon>
        <taxon>Bacillati</taxon>
        <taxon>Actinomycetota</taxon>
        <taxon>Actinomycetes</taxon>
        <taxon>Pseudonocardiales</taxon>
        <taxon>Pseudonocardiaceae</taxon>
        <taxon>Goodfellowiella</taxon>
    </lineage>
</organism>
<dbReference type="PRINTS" id="PR00359">
    <property type="entry name" value="BP450"/>
</dbReference>
<dbReference type="InterPro" id="IPR036396">
    <property type="entry name" value="Cyt_P450_sf"/>
</dbReference>
<dbReference type="GO" id="GO:0020037">
    <property type="term" value="F:heme binding"/>
    <property type="evidence" value="ECO:0007669"/>
    <property type="project" value="InterPro"/>
</dbReference>
<accession>A0AAE3GCR9</accession>
<evidence type="ECO:0000256" key="5">
    <source>
        <dbReference type="ARBA" id="ARBA00023004"/>
    </source>
</evidence>
<sequence length="369" mass="40589">MTRHKELQEVLGSPTRFARNWRHWSALSSGAVPQDHPLVSLVRYDNMLQSDGADHTRLRGLISKAFTARRVQELRPRVEELVTDLLDRIEAKGGQADIVADLAMPLPLSVISELFGVAEADRPRVLAMARSVFSSVTSAEEASANLEAVAAYFTGLIAEKRQHPADDLTSALIQARDKEDRLSEQELFDTLWLMLVAGFETTEGVIANGVRALLTHPDQLELLRSGQCSWEAAVEEVLRWDTSIANLPFRYAIEDVELGGRTLRKGEAVLLSFASANRDPEQHGPDAHLFDITREQRKHLAFGHGVHFCLGSPLARLELQTALPALFDRFPDLALATPTTELTPVASVVSNYPTTLPVTHSATKAPAVA</sequence>
<dbReference type="RefSeq" id="WP_253766722.1">
    <property type="nucleotide sequence ID" value="NZ_JAMTCK010000001.1"/>
</dbReference>
<evidence type="ECO:0000256" key="3">
    <source>
        <dbReference type="ARBA" id="ARBA00022723"/>
    </source>
</evidence>
<evidence type="ECO:0000313" key="9">
    <source>
        <dbReference type="Proteomes" id="UP001206128"/>
    </source>
</evidence>
<comment type="caution">
    <text evidence="8">The sequence shown here is derived from an EMBL/GenBank/DDBJ whole genome shotgun (WGS) entry which is preliminary data.</text>
</comment>
<keyword evidence="5 7" id="KW-0408">Iron</keyword>
<keyword evidence="6 7" id="KW-0503">Monooxygenase</keyword>
<keyword evidence="9" id="KW-1185">Reference proteome</keyword>
<dbReference type="SUPFAM" id="SSF48264">
    <property type="entry name" value="Cytochrome P450"/>
    <property type="match status" value="1"/>
</dbReference>